<evidence type="ECO:0000256" key="1">
    <source>
        <dbReference type="ARBA" id="ARBA00004651"/>
    </source>
</evidence>
<evidence type="ECO:0000256" key="4">
    <source>
        <dbReference type="ARBA" id="ARBA00022989"/>
    </source>
</evidence>
<dbReference type="Gene3D" id="1.20.1070.10">
    <property type="entry name" value="Rhodopsin 7-helix transmembrane proteins"/>
    <property type="match status" value="1"/>
</dbReference>
<evidence type="ECO:0000256" key="6">
    <source>
        <dbReference type="ARBA" id="ARBA00023136"/>
    </source>
</evidence>
<feature type="transmembrane region" description="Helical" evidence="9">
    <location>
        <begin position="291"/>
        <end position="312"/>
    </location>
</feature>
<keyword evidence="6 9" id="KW-0472">Membrane</keyword>
<dbReference type="GO" id="GO:0005886">
    <property type="term" value="C:plasma membrane"/>
    <property type="evidence" value="ECO:0007669"/>
    <property type="project" value="UniProtKB-SubCell"/>
</dbReference>
<evidence type="ECO:0000256" key="3">
    <source>
        <dbReference type="ARBA" id="ARBA00022692"/>
    </source>
</evidence>
<feature type="transmembrane region" description="Helical" evidence="9">
    <location>
        <begin position="113"/>
        <end position="133"/>
    </location>
</feature>
<evidence type="ECO:0000256" key="2">
    <source>
        <dbReference type="ARBA" id="ARBA00022475"/>
    </source>
</evidence>
<evidence type="ECO:0000256" key="8">
    <source>
        <dbReference type="ARBA" id="ARBA00023224"/>
    </source>
</evidence>
<dbReference type="AlphaFoldDB" id="A0A915CVF0"/>
<feature type="transmembrane region" description="Helical" evidence="9">
    <location>
        <begin position="324"/>
        <end position="345"/>
    </location>
</feature>
<feature type="transmembrane region" description="Helical" evidence="9">
    <location>
        <begin position="218"/>
        <end position="236"/>
    </location>
</feature>
<dbReference type="PANTHER" id="PTHR24249">
    <property type="entry name" value="HISTAMINE RECEPTOR-RELATED G-PROTEIN COUPLED RECEPTOR"/>
    <property type="match status" value="1"/>
</dbReference>
<dbReference type="GO" id="GO:0004930">
    <property type="term" value="F:G protein-coupled receptor activity"/>
    <property type="evidence" value="ECO:0007669"/>
    <property type="project" value="UniProtKB-KW"/>
</dbReference>
<proteinExistence type="predicted"/>
<keyword evidence="11" id="KW-1185">Reference proteome</keyword>
<reference evidence="12" key="1">
    <citation type="submission" date="2022-11" db="UniProtKB">
        <authorList>
            <consortium name="WormBaseParasite"/>
        </authorList>
    </citation>
    <scope>IDENTIFICATION</scope>
</reference>
<dbReference type="WBParaSite" id="jg12571.1">
    <property type="protein sequence ID" value="jg12571.1"/>
    <property type="gene ID" value="jg12571"/>
</dbReference>
<dbReference type="PROSITE" id="PS50262">
    <property type="entry name" value="G_PROTEIN_RECEP_F1_2"/>
    <property type="match status" value="1"/>
</dbReference>
<keyword evidence="7" id="KW-0675">Receptor</keyword>
<feature type="transmembrane region" description="Helical" evidence="9">
    <location>
        <begin position="70"/>
        <end position="93"/>
    </location>
</feature>
<evidence type="ECO:0000313" key="11">
    <source>
        <dbReference type="Proteomes" id="UP000887574"/>
    </source>
</evidence>
<dbReference type="InterPro" id="IPR000276">
    <property type="entry name" value="GPCR_Rhodpsn"/>
</dbReference>
<sequence>MQSAFTDLPAANVSAAEAASAKEGSSEVRVDDVVVFIALESLGTLAITGNMCLIIVLLRNKYLHRASFILMLSLAIADVLHGIVTTSFFYPPIILKSIPIHPLGVRAFNVIDWTAWSITLTHMSAICLDRLVAIMLYGRYNMIMTVRRVRRFTVFCWSTFFALNTAYILLKFCCLIAPLRSNQFYTFGYGEFESQEEREANWLGPRNVFTFTYTPLELTTIAILSISNPITLVQLYRRHKRKLALRIQSSAPMETRSWHCFEGPLPMAKGIHYAFGNVNAHGRSNRQQQRILLQISVIAVIFYLYMSTYYLLYHVFLIENKWVVLFNSFFYSTTHMINPVIYFSLNKEMRLQLTRAFSDFLNYVCCTGAKQDYYHYGSVRKTSAEQKSPPKTCRSRSHESRTSTCRVENSFVGATVATENSPLILPSSTAPVPATNTFSFNFRSQVPKSVSTAILKEVLTHELAKIISTDPDPQDDCKSILLPATTLQEDYLQEQQLKQWTEQPVIYNLNQKNTTSESIIIDLAEPLEKLELDLVSSCSLANDLSRTVSTHSCGLARKLEEHANSFIEAENMAINKAREQRTSLLDSLIRALSLYPEEGEQDQGDVAMIDEVKGTQASSPDAIAPLCYEAPSSSSKYSKSMELSKLNGCVPNTLSIRLPSPILQNDVIVGSMAPELVNGGLHKCCLESGCVHRGRSSSNTQEYFSQLVHSHLTGGGNRGAAFSKITSSKLRDSLLLLMDQASCSSTNNLANHQDILIEKEDEETEEEMDEEVVFL</sequence>
<name>A0A915CVF0_9BILA</name>
<dbReference type="SUPFAM" id="SSF81321">
    <property type="entry name" value="Family A G protein-coupled receptor-like"/>
    <property type="match status" value="1"/>
</dbReference>
<evidence type="ECO:0000256" key="5">
    <source>
        <dbReference type="ARBA" id="ARBA00023040"/>
    </source>
</evidence>
<dbReference type="PRINTS" id="PR00237">
    <property type="entry name" value="GPCRRHODOPSN"/>
</dbReference>
<keyword evidence="4 9" id="KW-1133">Transmembrane helix</keyword>
<keyword evidence="8" id="KW-0807">Transducer</keyword>
<evidence type="ECO:0000313" key="12">
    <source>
        <dbReference type="WBParaSite" id="jg12571.1"/>
    </source>
</evidence>
<keyword evidence="3 9" id="KW-0812">Transmembrane</keyword>
<evidence type="ECO:0000256" key="9">
    <source>
        <dbReference type="SAM" id="Phobius"/>
    </source>
</evidence>
<dbReference type="InterPro" id="IPR017452">
    <property type="entry name" value="GPCR_Rhodpsn_7TM"/>
</dbReference>
<protein>
    <submittedName>
        <fullName evidence="12">G-protein coupled receptors family 1 profile domain-containing protein</fullName>
    </submittedName>
</protein>
<feature type="domain" description="G-protein coupled receptors family 1 profile" evidence="10">
    <location>
        <begin position="49"/>
        <end position="342"/>
    </location>
</feature>
<dbReference type="CDD" id="cd00637">
    <property type="entry name" value="7tm_classA_rhodopsin-like"/>
    <property type="match status" value="1"/>
</dbReference>
<accession>A0A915CVF0</accession>
<feature type="transmembrane region" description="Helical" evidence="9">
    <location>
        <begin position="154"/>
        <end position="179"/>
    </location>
</feature>
<organism evidence="11 12">
    <name type="scientific">Ditylenchus dipsaci</name>
    <dbReference type="NCBI Taxonomy" id="166011"/>
    <lineage>
        <taxon>Eukaryota</taxon>
        <taxon>Metazoa</taxon>
        <taxon>Ecdysozoa</taxon>
        <taxon>Nematoda</taxon>
        <taxon>Chromadorea</taxon>
        <taxon>Rhabditida</taxon>
        <taxon>Tylenchina</taxon>
        <taxon>Tylenchomorpha</taxon>
        <taxon>Sphaerularioidea</taxon>
        <taxon>Anguinidae</taxon>
        <taxon>Anguininae</taxon>
        <taxon>Ditylenchus</taxon>
    </lineage>
</organism>
<comment type="subcellular location">
    <subcellularLocation>
        <location evidence="1">Cell membrane</location>
        <topology evidence="1">Multi-pass membrane protein</topology>
    </subcellularLocation>
</comment>
<dbReference type="Pfam" id="PF00001">
    <property type="entry name" value="7tm_1"/>
    <property type="match status" value="1"/>
</dbReference>
<keyword evidence="2" id="KW-1003">Cell membrane</keyword>
<dbReference type="InterPro" id="IPR050569">
    <property type="entry name" value="TAAR"/>
</dbReference>
<keyword evidence="5" id="KW-0297">G-protein coupled receptor</keyword>
<evidence type="ECO:0000259" key="10">
    <source>
        <dbReference type="PROSITE" id="PS50262"/>
    </source>
</evidence>
<dbReference type="PANTHER" id="PTHR24249:SF424">
    <property type="entry name" value="G-PROTEIN COUPLED RECEPTORS FAMILY 1 PROFILE DOMAIN-CONTAINING PROTEIN"/>
    <property type="match status" value="1"/>
</dbReference>
<dbReference type="Proteomes" id="UP000887574">
    <property type="component" value="Unplaced"/>
</dbReference>
<evidence type="ECO:0000256" key="7">
    <source>
        <dbReference type="ARBA" id="ARBA00023170"/>
    </source>
</evidence>
<feature type="transmembrane region" description="Helical" evidence="9">
    <location>
        <begin position="33"/>
        <end position="58"/>
    </location>
</feature>